<comment type="function">
    <text evidence="2">Decarboxylates L-threonine-O-3-phosphate to yield (R)-1-amino-2-propanol O-2-phosphate, the precursor for the linkage between the nucleotide loop and the corrin ring in cobalamin.</text>
</comment>
<dbReference type="GO" id="GO:0048472">
    <property type="term" value="F:threonine-phosphate decarboxylase activity"/>
    <property type="evidence" value="ECO:0007669"/>
    <property type="project" value="UniProtKB-EC"/>
</dbReference>
<dbReference type="CDD" id="cd00609">
    <property type="entry name" value="AAT_like"/>
    <property type="match status" value="1"/>
</dbReference>
<dbReference type="EMBL" id="JDRY01000038">
    <property type="protein sequence ID" value="KGM99180.1"/>
    <property type="molecule type" value="Genomic_DNA"/>
</dbReference>
<dbReference type="PANTHER" id="PTHR42885:SF1">
    <property type="entry name" value="THREONINE-PHOSPHATE DECARBOXYLASE"/>
    <property type="match status" value="1"/>
</dbReference>
<evidence type="ECO:0000256" key="2">
    <source>
        <dbReference type="ARBA" id="ARBA00003444"/>
    </source>
</evidence>
<evidence type="ECO:0000256" key="9">
    <source>
        <dbReference type="ARBA" id="ARBA00048531"/>
    </source>
</evidence>
<keyword evidence="7" id="KW-0456">Lyase</keyword>
<dbReference type="AlphaFoldDB" id="A0A0A0IHZ0"/>
<dbReference type="InterPro" id="IPR015421">
    <property type="entry name" value="PyrdxlP-dep_Trfase_major"/>
</dbReference>
<comment type="caution">
    <text evidence="11">The sequence shown here is derived from an EMBL/GenBank/DDBJ whole genome shotgun (WGS) entry which is preliminary data.</text>
</comment>
<evidence type="ECO:0000256" key="7">
    <source>
        <dbReference type="ARBA" id="ARBA00023239"/>
    </source>
</evidence>
<accession>A0A0A0IHZ0</accession>
<dbReference type="Pfam" id="PF00155">
    <property type="entry name" value="Aminotran_1_2"/>
    <property type="match status" value="1"/>
</dbReference>
<keyword evidence="5" id="KW-0169">Cobalamin biosynthesis</keyword>
<dbReference type="EC" id="4.1.1.81" evidence="4"/>
<comment type="pathway">
    <text evidence="3">Cofactor biosynthesis; adenosylcobalamin biosynthesis.</text>
</comment>
<dbReference type="InterPro" id="IPR005860">
    <property type="entry name" value="CobD"/>
</dbReference>
<reference evidence="11 12" key="1">
    <citation type="submission" date="2014-01" db="EMBL/GenBank/DDBJ databases">
        <title>Plasmidome dynamics in the species complex Clostridium novyi sensu lato converts strains of independent lineages into distinctly different pathogens.</title>
        <authorList>
            <person name="Skarin H."/>
            <person name="Segerman B."/>
        </authorList>
    </citation>
    <scope>NUCLEOTIDE SEQUENCE [LARGE SCALE GENOMIC DNA]</scope>
    <source>
        <strain evidence="11 12">DC5</strain>
    </source>
</reference>
<dbReference type="InterPro" id="IPR015424">
    <property type="entry name" value="PyrdxlP-dep_Trfase"/>
</dbReference>
<organism evidence="11 12">
    <name type="scientific">Clostridium botulinum C/D str. DC5</name>
    <dbReference type="NCBI Taxonomy" id="1443128"/>
    <lineage>
        <taxon>Bacteria</taxon>
        <taxon>Bacillati</taxon>
        <taxon>Bacillota</taxon>
        <taxon>Clostridia</taxon>
        <taxon>Eubacteriales</taxon>
        <taxon>Clostridiaceae</taxon>
        <taxon>Clostridium</taxon>
    </lineage>
</organism>
<dbReference type="UniPathway" id="UPA00148"/>
<dbReference type="PANTHER" id="PTHR42885">
    <property type="entry name" value="HISTIDINOL-PHOSPHATE AMINOTRANSFERASE-RELATED"/>
    <property type="match status" value="1"/>
</dbReference>
<dbReference type="Gene3D" id="3.90.1150.10">
    <property type="entry name" value="Aspartate Aminotransferase, domain 1"/>
    <property type="match status" value="1"/>
</dbReference>
<dbReference type="GO" id="GO:0009236">
    <property type="term" value="P:cobalamin biosynthetic process"/>
    <property type="evidence" value="ECO:0007669"/>
    <property type="project" value="UniProtKB-UniPathway"/>
</dbReference>
<evidence type="ECO:0000256" key="8">
    <source>
        <dbReference type="ARBA" id="ARBA00029996"/>
    </source>
</evidence>
<dbReference type="Gene3D" id="3.40.640.10">
    <property type="entry name" value="Type I PLP-dependent aspartate aminotransferase-like (Major domain)"/>
    <property type="match status" value="1"/>
</dbReference>
<dbReference type="Proteomes" id="UP000030014">
    <property type="component" value="Unassembled WGS sequence"/>
</dbReference>
<evidence type="ECO:0000256" key="5">
    <source>
        <dbReference type="ARBA" id="ARBA00022573"/>
    </source>
</evidence>
<name>A0A0A0IHZ0_CLOBO</name>
<dbReference type="SUPFAM" id="SSF53383">
    <property type="entry name" value="PLP-dependent transferases"/>
    <property type="match status" value="1"/>
</dbReference>
<comment type="catalytic activity">
    <reaction evidence="9">
        <text>O-phospho-L-threonine + H(+) = (R)-1-aminopropan-2-yl phosphate + CO2</text>
        <dbReference type="Rhea" id="RHEA:11492"/>
        <dbReference type="ChEBI" id="CHEBI:15378"/>
        <dbReference type="ChEBI" id="CHEBI:16526"/>
        <dbReference type="ChEBI" id="CHEBI:58563"/>
        <dbReference type="ChEBI" id="CHEBI:58675"/>
        <dbReference type="EC" id="4.1.1.81"/>
    </reaction>
</comment>
<dbReference type="InterPro" id="IPR015422">
    <property type="entry name" value="PyrdxlP-dep_Trfase_small"/>
</dbReference>
<evidence type="ECO:0000313" key="12">
    <source>
        <dbReference type="Proteomes" id="UP000030014"/>
    </source>
</evidence>
<dbReference type="RefSeq" id="WP_039257350.1">
    <property type="nucleotide sequence ID" value="NZ_JDRY01000038.1"/>
</dbReference>
<evidence type="ECO:0000259" key="10">
    <source>
        <dbReference type="Pfam" id="PF00155"/>
    </source>
</evidence>
<evidence type="ECO:0000256" key="6">
    <source>
        <dbReference type="ARBA" id="ARBA00022898"/>
    </source>
</evidence>
<dbReference type="GO" id="GO:0030170">
    <property type="term" value="F:pyridoxal phosphate binding"/>
    <property type="evidence" value="ECO:0007669"/>
    <property type="project" value="InterPro"/>
</dbReference>
<evidence type="ECO:0000313" key="11">
    <source>
        <dbReference type="EMBL" id="KGM99180.1"/>
    </source>
</evidence>
<evidence type="ECO:0000256" key="4">
    <source>
        <dbReference type="ARBA" id="ARBA00012285"/>
    </source>
</evidence>
<comment type="cofactor">
    <cofactor evidence="1">
        <name>pyridoxal 5'-phosphate</name>
        <dbReference type="ChEBI" id="CHEBI:597326"/>
    </cofactor>
</comment>
<dbReference type="InterPro" id="IPR004839">
    <property type="entry name" value="Aminotransferase_I/II_large"/>
</dbReference>
<sequence length="354" mass="40493">MNFHGGDIYNVKSNNILDFSSNINPLGVPESFKNALIENINDFIRYPDIKYTELKNTIKDYIGIDDAEHIVQGNGAVEIIYKAIGAVKCNKAYIVSPTFSEYRRAVELNNVQCEEIDVFDEEYSSIDIEKLLNKVEKNSLVIVCNPNNPTGSLIKKEVMIELLEKLKEIKSNLIIDEAFIEFTPNSDVNTMVPLTSKYNNLLIVRAATKFFGMPGIRLGYGVTGNIDYINSIKEKLEPWNINTAAVIAGNTIFKDKDYIKKSKEWIGVEREFLYNELNKFEELKVYRSNANFHLLKINKSSINAYKLKDMLVKEGILIRVPKGFYNLSESHFRIAIKDRTSNEVLISKIKMIFK</sequence>
<gene>
    <name evidence="11" type="ORF">Z955_08660</name>
</gene>
<feature type="domain" description="Aminotransferase class I/classII large" evidence="10">
    <location>
        <begin position="15"/>
        <end position="349"/>
    </location>
</feature>
<keyword evidence="6" id="KW-0663">Pyridoxal phosphate</keyword>
<dbReference type="NCBIfam" id="TIGR01140">
    <property type="entry name" value="L_thr_O3P_dcar"/>
    <property type="match status" value="1"/>
</dbReference>
<evidence type="ECO:0000256" key="3">
    <source>
        <dbReference type="ARBA" id="ARBA00004953"/>
    </source>
</evidence>
<evidence type="ECO:0000256" key="1">
    <source>
        <dbReference type="ARBA" id="ARBA00001933"/>
    </source>
</evidence>
<protein>
    <recommendedName>
        <fullName evidence="4">threonine-phosphate decarboxylase</fullName>
        <ecNumber evidence="4">4.1.1.81</ecNumber>
    </recommendedName>
    <alternativeName>
        <fullName evidence="8">L-threonine-O-3-phosphate decarboxylase</fullName>
    </alternativeName>
</protein>
<proteinExistence type="predicted"/>